<dbReference type="InterPro" id="IPR026444">
    <property type="entry name" value="Secre_tail"/>
</dbReference>
<dbReference type="Pfam" id="PF18962">
    <property type="entry name" value="Por_Secre_tail"/>
    <property type="match status" value="1"/>
</dbReference>
<evidence type="ECO:0000256" key="1">
    <source>
        <dbReference type="ARBA" id="ARBA00022729"/>
    </source>
</evidence>
<evidence type="ECO:0000256" key="4">
    <source>
        <dbReference type="SAM" id="SignalP"/>
    </source>
</evidence>
<dbReference type="Pfam" id="PF02018">
    <property type="entry name" value="CBM_4_9"/>
    <property type="match status" value="1"/>
</dbReference>
<comment type="caution">
    <text evidence="6">The sequence shown here is derived from an EMBL/GenBank/DDBJ whole genome shotgun (WGS) entry which is preliminary data.</text>
</comment>
<keyword evidence="2" id="KW-0677">Repeat</keyword>
<accession>A0ABS6XYM2</accession>
<sequence length="760" mass="83503">MKAKIFTLTVLAVLFLSQSHAQNILNDGSFTSTTVIDSYYDSAGPDKAWFAWQNYQINNSITIEDGICNFEVTNLGYNTSDVQLIQKGFPLALGHSYRLSFDVKSDVEHSFGVFLGEDGGLWTDLIGYDRYLQYATTTWKTITLDFVATSVFPNHKVSFELGTINATTSFDNIVLEDLGPYIPTIGIVGTFNNWDNDIDMQTTDGILYKLINYPLPTGDLKFRQDHNWSLNWGSADFPSGVGYQDGPNIPAISGNYDITFNRTTGEYIFTCTNNCIASIGIIGTAVPPNYGIEPDINMYSQDGKIYTLKNYTFVNGEAKFRQNDSWSLNWGNTTFPTGTATLNGPNIPITSGTYNVEFNSTTGDYSFTTPSIGILGSALNGWDTDVDMETTDGVNYILNDHYFMDGYIKFRADNSWEVNWGGYNFPKGFAVINGPDIYVQSGTYKVAFNRISGEYSFTATTCPEPTIQCPWGAFAYSQPGACGANVYYDPVVAAPNCGGEGVTIKQTEGLPSGSFFPIGNTLNTYQITNAEGKTSTCSFFVFVYGDPDPPIISGIADELPPLWPPNHKMVPIHLDYSTSNNCGGTITSYVYVYSNEPDNGLGDGDLATDWEIKDPHNILLRAERSGTGTGRIYYINIVSYDNAYNYSSKVVTVQVPHDKGNTTTISNPINGSDIAADTSGNELLTKIWPNPSTNSFNLDVQSASNENVSFSIFDFNGNVISNLNGSTKETTSFGKDLKPGIFLVQVRQGNLFNTLKIIKK</sequence>
<evidence type="ECO:0000256" key="3">
    <source>
        <dbReference type="ARBA" id="ARBA00022801"/>
    </source>
</evidence>
<keyword evidence="1 4" id="KW-0732">Signal</keyword>
<evidence type="ECO:0000259" key="5">
    <source>
        <dbReference type="PROSITE" id="PS50825"/>
    </source>
</evidence>
<reference evidence="6 7" key="1">
    <citation type="submission" date="2021-07" db="EMBL/GenBank/DDBJ databases">
        <title>Flavobacterium sp. nov. isolated from sediment on the Taihu Lake.</title>
        <authorList>
            <person name="Qu J.-H."/>
        </authorList>
    </citation>
    <scope>NUCLEOTIDE SEQUENCE [LARGE SCALE GENOMIC DNA]</scope>
    <source>
        <strain evidence="6 7">NAS39</strain>
    </source>
</reference>
<dbReference type="NCBIfam" id="TIGR04183">
    <property type="entry name" value="Por_Secre_tail"/>
    <property type="match status" value="1"/>
</dbReference>
<proteinExistence type="predicted"/>
<dbReference type="InterPro" id="IPR003305">
    <property type="entry name" value="CenC_carb-bd"/>
</dbReference>
<keyword evidence="7" id="KW-1185">Reference proteome</keyword>
<dbReference type="RefSeq" id="WP_219318252.1">
    <property type="nucleotide sequence ID" value="NZ_JAHWYN010000014.1"/>
</dbReference>
<name>A0ABS6XYM2_9FLAO</name>
<dbReference type="PROSITE" id="PS50825">
    <property type="entry name" value="HYR"/>
    <property type="match status" value="1"/>
</dbReference>
<organism evidence="6 7">
    <name type="scientific">Flavobacterium taihuense</name>
    <dbReference type="NCBI Taxonomy" id="2857508"/>
    <lineage>
        <taxon>Bacteria</taxon>
        <taxon>Pseudomonadati</taxon>
        <taxon>Bacteroidota</taxon>
        <taxon>Flavobacteriia</taxon>
        <taxon>Flavobacteriales</taxon>
        <taxon>Flavobacteriaceae</taxon>
        <taxon>Flavobacterium</taxon>
    </lineage>
</organism>
<protein>
    <submittedName>
        <fullName evidence="6">Carbohydrate binding domain-containing protein</fullName>
    </submittedName>
</protein>
<evidence type="ECO:0000313" key="6">
    <source>
        <dbReference type="EMBL" id="MBW4361757.1"/>
    </source>
</evidence>
<dbReference type="InterPro" id="IPR003410">
    <property type="entry name" value="HYR_dom"/>
</dbReference>
<feature type="domain" description="HYR" evidence="5">
    <location>
        <begin position="459"/>
        <end position="545"/>
    </location>
</feature>
<keyword evidence="3" id="KW-0378">Hydrolase</keyword>
<dbReference type="EMBL" id="JAHWYN010000014">
    <property type="protein sequence ID" value="MBW4361757.1"/>
    <property type="molecule type" value="Genomic_DNA"/>
</dbReference>
<gene>
    <name evidence="6" type="ORF">KZH69_14785</name>
</gene>
<dbReference type="Pfam" id="PF02494">
    <property type="entry name" value="HYR"/>
    <property type="match status" value="1"/>
</dbReference>
<evidence type="ECO:0000313" key="7">
    <source>
        <dbReference type="Proteomes" id="UP000812031"/>
    </source>
</evidence>
<evidence type="ECO:0000256" key="2">
    <source>
        <dbReference type="ARBA" id="ARBA00022737"/>
    </source>
</evidence>
<dbReference type="Proteomes" id="UP000812031">
    <property type="component" value="Unassembled WGS sequence"/>
</dbReference>
<feature type="chain" id="PRO_5045206739" evidence="4">
    <location>
        <begin position="22"/>
        <end position="760"/>
    </location>
</feature>
<feature type="signal peptide" evidence="4">
    <location>
        <begin position="1"/>
        <end position="21"/>
    </location>
</feature>